<feature type="transmembrane region" description="Helical" evidence="15">
    <location>
        <begin position="374"/>
        <end position="398"/>
    </location>
</feature>
<evidence type="ECO:0000256" key="3">
    <source>
        <dbReference type="ARBA" id="ARBA00022527"/>
    </source>
</evidence>
<dbReference type="PROSITE" id="PS51910">
    <property type="entry name" value="GH18_2"/>
    <property type="match status" value="1"/>
</dbReference>
<evidence type="ECO:0000256" key="11">
    <source>
        <dbReference type="ARBA" id="ARBA00023180"/>
    </source>
</evidence>
<dbReference type="SUPFAM" id="SSF51445">
    <property type="entry name" value="(Trans)glycosidases"/>
    <property type="match status" value="1"/>
</dbReference>
<dbReference type="GO" id="GO:0005524">
    <property type="term" value="F:ATP binding"/>
    <property type="evidence" value="ECO:0007669"/>
    <property type="project" value="UniProtKB-KW"/>
</dbReference>
<evidence type="ECO:0000256" key="8">
    <source>
        <dbReference type="ARBA" id="ARBA00022801"/>
    </source>
</evidence>
<evidence type="ECO:0000256" key="7">
    <source>
        <dbReference type="ARBA" id="ARBA00022777"/>
    </source>
</evidence>
<dbReference type="GO" id="GO:0005975">
    <property type="term" value="P:carbohydrate metabolic process"/>
    <property type="evidence" value="ECO:0007669"/>
    <property type="project" value="InterPro"/>
</dbReference>
<dbReference type="Gene3D" id="3.20.20.80">
    <property type="entry name" value="Glycosidases"/>
    <property type="match status" value="1"/>
</dbReference>
<evidence type="ECO:0000313" key="20">
    <source>
        <dbReference type="Proteomes" id="UP001154282"/>
    </source>
</evidence>
<evidence type="ECO:0000313" key="19">
    <source>
        <dbReference type="EMBL" id="CAI0394985.1"/>
    </source>
</evidence>
<dbReference type="GO" id="GO:0004674">
    <property type="term" value="F:protein serine/threonine kinase activity"/>
    <property type="evidence" value="ECO:0007669"/>
    <property type="project" value="UniProtKB-KW"/>
</dbReference>
<keyword evidence="9" id="KW-0067">ATP-binding</keyword>
<keyword evidence="15" id="KW-0812">Transmembrane</keyword>
<keyword evidence="8" id="KW-0378">Hydrolase</keyword>
<dbReference type="PANTHER" id="PTHR27002">
    <property type="entry name" value="RECEPTOR-LIKE SERINE/THREONINE-PROTEIN KINASE SD1-8"/>
    <property type="match status" value="1"/>
</dbReference>
<dbReference type="EMBL" id="CAMGYJ010000003">
    <property type="protein sequence ID" value="CAI0394985.1"/>
    <property type="molecule type" value="Genomic_DNA"/>
</dbReference>
<evidence type="ECO:0000256" key="6">
    <source>
        <dbReference type="ARBA" id="ARBA00022741"/>
    </source>
</evidence>
<dbReference type="SUPFAM" id="SSF56112">
    <property type="entry name" value="Protein kinase-like (PK-like)"/>
    <property type="match status" value="1"/>
</dbReference>
<reference evidence="19" key="1">
    <citation type="submission" date="2022-08" db="EMBL/GenBank/DDBJ databases">
        <authorList>
            <person name="Gutierrez-Valencia J."/>
        </authorList>
    </citation>
    <scope>NUCLEOTIDE SEQUENCE</scope>
</reference>
<dbReference type="PANTHER" id="PTHR27002:SF1077">
    <property type="entry name" value="CYSTEINE-RICH RECEPTOR-LIKE PROTEIN KINASE 4"/>
    <property type="match status" value="1"/>
</dbReference>
<comment type="catalytic activity">
    <reaction evidence="14">
        <text>L-seryl-[protein] + ATP = O-phospho-L-seryl-[protein] + ADP + H(+)</text>
        <dbReference type="Rhea" id="RHEA:17989"/>
        <dbReference type="Rhea" id="RHEA-COMP:9863"/>
        <dbReference type="Rhea" id="RHEA-COMP:11604"/>
        <dbReference type="ChEBI" id="CHEBI:15378"/>
        <dbReference type="ChEBI" id="CHEBI:29999"/>
        <dbReference type="ChEBI" id="CHEBI:30616"/>
        <dbReference type="ChEBI" id="CHEBI:83421"/>
        <dbReference type="ChEBI" id="CHEBI:456216"/>
        <dbReference type="EC" id="2.7.11.1"/>
    </reaction>
</comment>
<dbReference type="EC" id="2.7.11.1" evidence="2"/>
<dbReference type="PROSITE" id="PS50011">
    <property type="entry name" value="PROTEIN_KINASE_DOM"/>
    <property type="match status" value="1"/>
</dbReference>
<keyword evidence="10" id="KW-1015">Disulfide bond</keyword>
<evidence type="ECO:0000256" key="4">
    <source>
        <dbReference type="ARBA" id="ARBA00022679"/>
    </source>
</evidence>
<evidence type="ECO:0000256" key="9">
    <source>
        <dbReference type="ARBA" id="ARBA00022840"/>
    </source>
</evidence>
<name>A0AAV0IFB0_9ROSI</name>
<comment type="similarity">
    <text evidence="1">Belongs to the glycosyl hydrolase 18 family. Chitinase class V subfamily.</text>
</comment>
<accession>A0AAV0IFB0</accession>
<dbReference type="FunFam" id="3.10.50.10:FF:000003">
    <property type="entry name" value="Class V chitinase CHIT5b"/>
    <property type="match status" value="1"/>
</dbReference>
<feature type="domain" description="GH18" evidence="18">
    <location>
        <begin position="25"/>
        <end position="365"/>
    </location>
</feature>
<dbReference type="GO" id="GO:0016798">
    <property type="term" value="F:hydrolase activity, acting on glycosyl bonds"/>
    <property type="evidence" value="ECO:0007669"/>
    <property type="project" value="UniProtKB-KW"/>
</dbReference>
<keyword evidence="20" id="KW-1185">Reference proteome</keyword>
<dbReference type="SUPFAM" id="SSF54556">
    <property type="entry name" value="Chitinase insertion domain"/>
    <property type="match status" value="1"/>
</dbReference>
<evidence type="ECO:0000256" key="10">
    <source>
        <dbReference type="ARBA" id="ARBA00023157"/>
    </source>
</evidence>
<comment type="catalytic activity">
    <reaction evidence="13">
        <text>L-threonyl-[protein] + ATP = O-phospho-L-threonyl-[protein] + ADP + H(+)</text>
        <dbReference type="Rhea" id="RHEA:46608"/>
        <dbReference type="Rhea" id="RHEA-COMP:11060"/>
        <dbReference type="Rhea" id="RHEA-COMP:11605"/>
        <dbReference type="ChEBI" id="CHEBI:15378"/>
        <dbReference type="ChEBI" id="CHEBI:30013"/>
        <dbReference type="ChEBI" id="CHEBI:30616"/>
        <dbReference type="ChEBI" id="CHEBI:61977"/>
        <dbReference type="ChEBI" id="CHEBI:456216"/>
        <dbReference type="EC" id="2.7.11.1"/>
    </reaction>
</comment>
<keyword evidence="12" id="KW-0326">Glycosidase</keyword>
<evidence type="ECO:0000256" key="14">
    <source>
        <dbReference type="ARBA" id="ARBA00048679"/>
    </source>
</evidence>
<dbReference type="FunFam" id="1.10.510.10:FF:000060">
    <property type="entry name" value="G-type lectin S-receptor-like serine/threonine-protein kinase"/>
    <property type="match status" value="1"/>
</dbReference>
<keyword evidence="7" id="KW-0418">Kinase</keyword>
<evidence type="ECO:0000256" key="13">
    <source>
        <dbReference type="ARBA" id="ARBA00047899"/>
    </source>
</evidence>
<comment type="caution">
    <text evidence="19">The sequence shown here is derived from an EMBL/GenBank/DDBJ whole genome shotgun (WGS) entry which is preliminary data.</text>
</comment>
<dbReference type="InterPro" id="IPR017853">
    <property type="entry name" value="GH"/>
</dbReference>
<evidence type="ECO:0000256" key="16">
    <source>
        <dbReference type="SAM" id="SignalP"/>
    </source>
</evidence>
<evidence type="ECO:0000256" key="5">
    <source>
        <dbReference type="ARBA" id="ARBA00022729"/>
    </source>
</evidence>
<dbReference type="FunFam" id="3.30.200.20:FF:000162">
    <property type="entry name" value="Adenine nucleotide alpha hydrolase-like domain kinase"/>
    <property type="match status" value="1"/>
</dbReference>
<feature type="signal peptide" evidence="16">
    <location>
        <begin position="1"/>
        <end position="21"/>
    </location>
</feature>
<dbReference type="AlphaFoldDB" id="A0AAV0IFB0"/>
<dbReference type="GO" id="GO:0008061">
    <property type="term" value="F:chitin binding"/>
    <property type="evidence" value="ECO:0007669"/>
    <property type="project" value="InterPro"/>
</dbReference>
<dbReference type="SMART" id="SM00636">
    <property type="entry name" value="Glyco_18"/>
    <property type="match status" value="1"/>
</dbReference>
<keyword evidence="3" id="KW-0723">Serine/threonine-protein kinase</keyword>
<organism evidence="19 20">
    <name type="scientific">Linum tenue</name>
    <dbReference type="NCBI Taxonomy" id="586396"/>
    <lineage>
        <taxon>Eukaryota</taxon>
        <taxon>Viridiplantae</taxon>
        <taxon>Streptophyta</taxon>
        <taxon>Embryophyta</taxon>
        <taxon>Tracheophyta</taxon>
        <taxon>Spermatophyta</taxon>
        <taxon>Magnoliopsida</taxon>
        <taxon>eudicotyledons</taxon>
        <taxon>Gunneridae</taxon>
        <taxon>Pentapetalae</taxon>
        <taxon>rosids</taxon>
        <taxon>fabids</taxon>
        <taxon>Malpighiales</taxon>
        <taxon>Linaceae</taxon>
        <taxon>Linum</taxon>
    </lineage>
</organism>
<dbReference type="InterPro" id="IPR001245">
    <property type="entry name" value="Ser-Thr/Tyr_kinase_cat_dom"/>
</dbReference>
<evidence type="ECO:0000256" key="2">
    <source>
        <dbReference type="ARBA" id="ARBA00012513"/>
    </source>
</evidence>
<dbReference type="GO" id="GO:0005886">
    <property type="term" value="C:plasma membrane"/>
    <property type="evidence" value="ECO:0007669"/>
    <property type="project" value="TreeGrafter"/>
</dbReference>
<keyword evidence="6" id="KW-0547">Nucleotide-binding</keyword>
<feature type="chain" id="PRO_5043561172" description="non-specific serine/threonine protein kinase" evidence="16">
    <location>
        <begin position="22"/>
        <end position="768"/>
    </location>
</feature>
<keyword evidence="5 16" id="KW-0732">Signal</keyword>
<dbReference type="InterPro" id="IPR011009">
    <property type="entry name" value="Kinase-like_dom_sf"/>
</dbReference>
<sequence length="768" mass="85284">MAVFPLVFFIFLAREFQPCSTAGTWLRIGYWAADRSGDSPVSEIDYSLFTHLVSRSAAINSTSYEIFILPEETQFVYNFTATVKVKDPSISTLLSIRCDATGSADFSSTAGDPSRRKSLIDSSIDFARRYGFDGLDLSCLPSPEEMGDAAQLFDEWRAAILAESGASSQLVLTAAARFSSLLATNGSVLGSINKNLDWVHLVLSEYAVPSLNQSKTAAHYPLRDPNGGSGLDSDVEEWMSRGFSLSRFVLGLPFSGYAWTLVDPNNNGIGAAARGAALSSNGLVWYSDIKKYVRRYGVKISYSAVYTTNYCSFGSTWIGFEDVEAVGAKVSYAMDKGFLGYFAWQIPYDDNWALSRAAFDATAPAKPGKRQRKLWLVITIVVAATGALAIGILVFCFIRKKRSRSKGDRTEALESKLDENETIPPEEFDARNIGLTRYSLSEMERATDGFASENKLGQGGYGPVFKGLLPGGEEVAVKKLSYSSTQGYAEFENEVLLTAKLQHVNLVRLLGFCIDEEEHMLVYEFMPNNSLDKYLFDSVKRLQLNWRKRVEIIEGVTQGLLYLQKYSRLTVIHRDLKPSNILLDSGMNPRISDFGLARIFVRGAEEANTERVFATIGYAPPEYLNEGVYSAKSDVFSFGVLLLQIISGKIIASVYGEQKKLNLLDYAYEMWKDGRGMEVMDSSLDDSRSSCKLMTCLQISLLCVQGNPEDRPSMADVAFMLRNYTAALGIPLRPVFPRKDDVTMKRMPTNDLQACPEDETIWTELEAR</sequence>
<gene>
    <name evidence="19" type="ORF">LITE_LOCUS8548</name>
</gene>
<protein>
    <recommendedName>
        <fullName evidence="2">non-specific serine/threonine protein kinase</fullName>
        <ecNumber evidence="2">2.7.11.1</ecNumber>
    </recommendedName>
</protein>
<proteinExistence type="inferred from homology"/>
<dbReference type="InterPro" id="IPR000719">
    <property type="entry name" value="Prot_kinase_dom"/>
</dbReference>
<dbReference type="Pfam" id="PF00704">
    <property type="entry name" value="Glyco_hydro_18"/>
    <property type="match status" value="1"/>
</dbReference>
<dbReference type="Proteomes" id="UP001154282">
    <property type="component" value="Unassembled WGS sequence"/>
</dbReference>
<keyword evidence="4" id="KW-0808">Transferase</keyword>
<dbReference type="Gene3D" id="3.30.200.20">
    <property type="entry name" value="Phosphorylase Kinase, domain 1"/>
    <property type="match status" value="1"/>
</dbReference>
<dbReference type="InterPro" id="IPR001223">
    <property type="entry name" value="Glyco_hydro18_cat"/>
</dbReference>
<keyword evidence="11" id="KW-0325">Glycoprotein</keyword>
<evidence type="ECO:0000256" key="15">
    <source>
        <dbReference type="SAM" id="Phobius"/>
    </source>
</evidence>
<dbReference type="InterPro" id="IPR029070">
    <property type="entry name" value="Chitinase_insertion_sf"/>
</dbReference>
<dbReference type="PROSITE" id="PS00108">
    <property type="entry name" value="PROTEIN_KINASE_ST"/>
    <property type="match status" value="1"/>
</dbReference>
<dbReference type="InterPro" id="IPR008271">
    <property type="entry name" value="Ser/Thr_kinase_AS"/>
</dbReference>
<keyword evidence="15" id="KW-0472">Membrane</keyword>
<dbReference type="Pfam" id="PF07714">
    <property type="entry name" value="PK_Tyr_Ser-Thr"/>
    <property type="match status" value="1"/>
</dbReference>
<keyword evidence="15" id="KW-1133">Transmembrane helix</keyword>
<evidence type="ECO:0000256" key="1">
    <source>
        <dbReference type="ARBA" id="ARBA00008682"/>
    </source>
</evidence>
<feature type="domain" description="Protein kinase" evidence="17">
    <location>
        <begin position="450"/>
        <end position="736"/>
    </location>
</feature>
<dbReference type="SMART" id="SM00220">
    <property type="entry name" value="S_TKc"/>
    <property type="match status" value="1"/>
</dbReference>
<evidence type="ECO:0000256" key="12">
    <source>
        <dbReference type="ARBA" id="ARBA00023295"/>
    </source>
</evidence>
<dbReference type="Gene3D" id="1.10.510.10">
    <property type="entry name" value="Transferase(Phosphotransferase) domain 1"/>
    <property type="match status" value="1"/>
</dbReference>
<dbReference type="InterPro" id="IPR011583">
    <property type="entry name" value="Chitinase_II/V-like_cat"/>
</dbReference>
<evidence type="ECO:0000259" key="18">
    <source>
        <dbReference type="PROSITE" id="PS51910"/>
    </source>
</evidence>
<evidence type="ECO:0000259" key="17">
    <source>
        <dbReference type="PROSITE" id="PS50011"/>
    </source>
</evidence>
<dbReference type="Gene3D" id="3.10.50.10">
    <property type="match status" value="1"/>
</dbReference>